<dbReference type="Gene3D" id="3.40.50.300">
    <property type="entry name" value="P-loop containing nucleotide triphosphate hydrolases"/>
    <property type="match status" value="1"/>
</dbReference>
<evidence type="ECO:0000313" key="3">
    <source>
        <dbReference type="EMBL" id="SIS83893.1"/>
    </source>
</evidence>
<protein>
    <submittedName>
        <fullName evidence="3">Cell division protein ZapE</fullName>
    </submittedName>
</protein>
<evidence type="ECO:0000256" key="2">
    <source>
        <dbReference type="ARBA" id="ARBA00022840"/>
    </source>
</evidence>
<keyword evidence="3" id="KW-0132">Cell division</keyword>
<dbReference type="RefSeq" id="WP_076447586.1">
    <property type="nucleotide sequence ID" value="NZ_FTOQ01000004.1"/>
</dbReference>
<dbReference type="GO" id="GO:0005737">
    <property type="term" value="C:cytoplasm"/>
    <property type="evidence" value="ECO:0007669"/>
    <property type="project" value="TreeGrafter"/>
</dbReference>
<name>A0A1N7MCU1_9RHOB</name>
<dbReference type="STRING" id="633194.SAMN05421759_104198"/>
<gene>
    <name evidence="3" type="ORF">SAMN05421759_104198</name>
</gene>
<evidence type="ECO:0000256" key="1">
    <source>
        <dbReference type="ARBA" id="ARBA00022741"/>
    </source>
</evidence>
<keyword evidence="2" id="KW-0067">ATP-binding</keyword>
<keyword evidence="1" id="KW-0547">Nucleotide-binding</keyword>
<dbReference type="EMBL" id="FTOQ01000004">
    <property type="protein sequence ID" value="SIS83893.1"/>
    <property type="molecule type" value="Genomic_DNA"/>
</dbReference>
<dbReference type="Proteomes" id="UP000186684">
    <property type="component" value="Unassembled WGS sequence"/>
</dbReference>
<dbReference type="InterPro" id="IPR027417">
    <property type="entry name" value="P-loop_NTPase"/>
</dbReference>
<dbReference type="GO" id="GO:0016887">
    <property type="term" value="F:ATP hydrolysis activity"/>
    <property type="evidence" value="ECO:0007669"/>
    <property type="project" value="InterPro"/>
</dbReference>
<organism evidence="3 4">
    <name type="scientific">Roseivivax lentus</name>
    <dbReference type="NCBI Taxonomy" id="633194"/>
    <lineage>
        <taxon>Bacteria</taxon>
        <taxon>Pseudomonadati</taxon>
        <taxon>Pseudomonadota</taxon>
        <taxon>Alphaproteobacteria</taxon>
        <taxon>Rhodobacterales</taxon>
        <taxon>Roseobacteraceae</taxon>
        <taxon>Roseivivax</taxon>
    </lineage>
</organism>
<dbReference type="InterPro" id="IPR005654">
    <property type="entry name" value="ATPase_AFG1-like"/>
</dbReference>
<keyword evidence="4" id="KW-1185">Reference proteome</keyword>
<sequence length="356" mass="39819">MSDRLTALYEARLAEGVLHEDAAQREVLPEFARIAEAVNDPPKKGLFRKPPPPPKGLYLWGGVGRGKSMLMDLFVESLEVPARRVHFHAFMQEVQAGVHAERKAGREDPIAPVAKAVSDSVKVFAFDEMQITDIADAMIVGRLFEKLFAAGCVVVTTSNRVPDDLYKDGLNRNLFLPFIALLKERMVVHELVAHRDYRQDRMQGADTFFTPNDAEARAALDALWQRLSGGTEEELVLHVQGRELHLPHFSNGVARARFFDLCGKALGPADYLKLAETVRVLILENVPQLGRSNFNEAKRFVTLIDALYEAKTKLVISAAASPEYLYVEGPGAFEFERTASRLREMQSEDWGRASLE</sequence>
<dbReference type="GO" id="GO:0051301">
    <property type="term" value="P:cell division"/>
    <property type="evidence" value="ECO:0007669"/>
    <property type="project" value="UniProtKB-KW"/>
</dbReference>
<dbReference type="AlphaFoldDB" id="A0A1N7MCU1"/>
<dbReference type="OrthoDB" id="9774491at2"/>
<accession>A0A1N7MCU1</accession>
<proteinExistence type="predicted"/>
<dbReference type="SUPFAM" id="SSF52540">
    <property type="entry name" value="P-loop containing nucleoside triphosphate hydrolases"/>
    <property type="match status" value="1"/>
</dbReference>
<dbReference type="NCBIfam" id="NF040713">
    <property type="entry name" value="ZapE"/>
    <property type="match status" value="1"/>
</dbReference>
<reference evidence="4" key="1">
    <citation type="submission" date="2017-01" db="EMBL/GenBank/DDBJ databases">
        <authorList>
            <person name="Varghese N."/>
            <person name="Submissions S."/>
        </authorList>
    </citation>
    <scope>NUCLEOTIDE SEQUENCE [LARGE SCALE GENOMIC DNA]</scope>
    <source>
        <strain evidence="4">DSM 29430</strain>
    </source>
</reference>
<dbReference type="PANTHER" id="PTHR12169">
    <property type="entry name" value="ATPASE N2B"/>
    <property type="match status" value="1"/>
</dbReference>
<evidence type="ECO:0000313" key="4">
    <source>
        <dbReference type="Proteomes" id="UP000186684"/>
    </source>
</evidence>
<dbReference type="GO" id="GO:0005524">
    <property type="term" value="F:ATP binding"/>
    <property type="evidence" value="ECO:0007669"/>
    <property type="project" value="UniProtKB-KW"/>
</dbReference>
<dbReference type="PANTHER" id="PTHR12169:SF6">
    <property type="entry name" value="AFG1-LIKE ATPASE"/>
    <property type="match status" value="1"/>
</dbReference>
<keyword evidence="3" id="KW-0131">Cell cycle</keyword>
<dbReference type="Pfam" id="PF03969">
    <property type="entry name" value="AFG1_ATPase"/>
    <property type="match status" value="1"/>
</dbReference>